<dbReference type="PhylomeDB" id="E9G142"/>
<evidence type="ECO:0000256" key="3">
    <source>
        <dbReference type="ARBA" id="ARBA00022475"/>
    </source>
</evidence>
<dbReference type="EMBL" id="GL732529">
    <property type="protein sequence ID" value="EFX86702.1"/>
    <property type="molecule type" value="Genomic_DNA"/>
</dbReference>
<dbReference type="GO" id="GO:0034703">
    <property type="term" value="C:cation channel complex"/>
    <property type="evidence" value="ECO:0007669"/>
    <property type="project" value="UniProtKB-ARBA"/>
</dbReference>
<feature type="repeat" description="ANK" evidence="13">
    <location>
        <begin position="222"/>
        <end position="254"/>
    </location>
</feature>
<evidence type="ECO:0000256" key="12">
    <source>
        <dbReference type="ARBA" id="ARBA00023303"/>
    </source>
</evidence>
<dbReference type="SMART" id="SM00248">
    <property type="entry name" value="ANK"/>
    <property type="match status" value="5"/>
</dbReference>
<dbReference type="OMA" id="CDEYYGE"/>
<keyword evidence="3" id="KW-1003">Cell membrane</keyword>
<feature type="transmembrane region" description="Helical" evidence="14">
    <location>
        <begin position="475"/>
        <end position="495"/>
    </location>
</feature>
<gene>
    <name evidence="16" type="ORF">DAPPUDRAFT_44539</name>
</gene>
<keyword evidence="2" id="KW-0813">Transport</keyword>
<dbReference type="AlphaFoldDB" id="E9G142"/>
<keyword evidence="7" id="KW-0677">Repeat</keyword>
<keyword evidence="4" id="KW-0109">Calcium transport</keyword>
<feature type="transmembrane region" description="Helical" evidence="14">
    <location>
        <begin position="383"/>
        <end position="404"/>
    </location>
</feature>
<protein>
    <recommendedName>
        <fullName evidence="15">Ion transport domain-containing protein</fullName>
    </recommendedName>
</protein>
<dbReference type="GO" id="GO:0098703">
    <property type="term" value="P:calcium ion import across plasma membrane"/>
    <property type="evidence" value="ECO:0000318"/>
    <property type="project" value="GO_Central"/>
</dbReference>
<evidence type="ECO:0000256" key="10">
    <source>
        <dbReference type="ARBA" id="ARBA00023065"/>
    </source>
</evidence>
<dbReference type="STRING" id="6669.E9G142"/>
<dbReference type="Pfam" id="PF13606">
    <property type="entry name" value="Ank_3"/>
    <property type="match status" value="1"/>
</dbReference>
<evidence type="ECO:0000256" key="6">
    <source>
        <dbReference type="ARBA" id="ARBA00022692"/>
    </source>
</evidence>
<feature type="transmembrane region" description="Helical" evidence="14">
    <location>
        <begin position="433"/>
        <end position="454"/>
    </location>
</feature>
<dbReference type="PANTHER" id="PTHR10582:SF28">
    <property type="entry name" value="NANCHUNG, ISOFORM B"/>
    <property type="match status" value="1"/>
</dbReference>
<feature type="transmembrane region" description="Helical" evidence="14">
    <location>
        <begin position="501"/>
        <end position="518"/>
    </location>
</feature>
<feature type="domain" description="Ion transport" evidence="15">
    <location>
        <begin position="462"/>
        <end position="642"/>
    </location>
</feature>
<dbReference type="PANTHER" id="PTHR10582">
    <property type="entry name" value="TRANSIENT RECEPTOR POTENTIAL ION CHANNEL PROTEIN"/>
    <property type="match status" value="1"/>
</dbReference>
<comment type="subcellular location">
    <subcellularLocation>
        <location evidence="1">Cell membrane</location>
        <topology evidence="1">Multi-pass membrane protein</topology>
    </subcellularLocation>
</comment>
<dbReference type="HOGENOM" id="CLU_004840_1_0_1"/>
<dbReference type="InterPro" id="IPR036770">
    <property type="entry name" value="Ankyrin_rpt-contain_sf"/>
</dbReference>
<name>E9G142_DAPPU</name>
<evidence type="ECO:0000256" key="11">
    <source>
        <dbReference type="ARBA" id="ARBA00023136"/>
    </source>
</evidence>
<evidence type="ECO:0000256" key="1">
    <source>
        <dbReference type="ARBA" id="ARBA00004651"/>
    </source>
</evidence>
<dbReference type="InterPro" id="IPR005821">
    <property type="entry name" value="Ion_trans_dom"/>
</dbReference>
<evidence type="ECO:0000259" key="15">
    <source>
        <dbReference type="Pfam" id="PF00520"/>
    </source>
</evidence>
<dbReference type="GO" id="GO:0005262">
    <property type="term" value="F:calcium channel activity"/>
    <property type="evidence" value="ECO:0000318"/>
    <property type="project" value="GO_Central"/>
</dbReference>
<evidence type="ECO:0000256" key="9">
    <source>
        <dbReference type="ARBA" id="ARBA00022989"/>
    </source>
</evidence>
<proteinExistence type="predicted"/>
<keyword evidence="12" id="KW-0407">Ion channel</keyword>
<evidence type="ECO:0000256" key="4">
    <source>
        <dbReference type="ARBA" id="ARBA00022568"/>
    </source>
</evidence>
<dbReference type="InParanoid" id="E9G142"/>
<keyword evidence="11 14" id="KW-0472">Membrane</keyword>
<keyword evidence="6 14" id="KW-0812">Transmembrane</keyword>
<accession>E9G142</accession>
<dbReference type="Pfam" id="PF13857">
    <property type="entry name" value="Ank_5"/>
    <property type="match status" value="1"/>
</dbReference>
<evidence type="ECO:0000256" key="7">
    <source>
        <dbReference type="ARBA" id="ARBA00022737"/>
    </source>
</evidence>
<dbReference type="InterPro" id="IPR024862">
    <property type="entry name" value="TRPV"/>
</dbReference>
<feature type="transmembrane region" description="Helical" evidence="14">
    <location>
        <begin position="612"/>
        <end position="633"/>
    </location>
</feature>
<dbReference type="GO" id="GO:0005886">
    <property type="term" value="C:plasma membrane"/>
    <property type="evidence" value="ECO:0000318"/>
    <property type="project" value="GO_Central"/>
</dbReference>
<dbReference type="FunFam" id="1.25.40.20:FF:000181">
    <property type="entry name" value="Nanchung, isoform A"/>
    <property type="match status" value="1"/>
</dbReference>
<evidence type="ECO:0000256" key="5">
    <source>
        <dbReference type="ARBA" id="ARBA00022673"/>
    </source>
</evidence>
<reference evidence="16 17" key="1">
    <citation type="journal article" date="2011" name="Science">
        <title>The ecoresponsive genome of Daphnia pulex.</title>
        <authorList>
            <person name="Colbourne J.K."/>
            <person name="Pfrender M.E."/>
            <person name="Gilbert D."/>
            <person name="Thomas W.K."/>
            <person name="Tucker A."/>
            <person name="Oakley T.H."/>
            <person name="Tokishita S."/>
            <person name="Aerts A."/>
            <person name="Arnold G.J."/>
            <person name="Basu M.K."/>
            <person name="Bauer D.J."/>
            <person name="Caceres C.E."/>
            <person name="Carmel L."/>
            <person name="Casola C."/>
            <person name="Choi J.H."/>
            <person name="Detter J.C."/>
            <person name="Dong Q."/>
            <person name="Dusheyko S."/>
            <person name="Eads B.D."/>
            <person name="Frohlich T."/>
            <person name="Geiler-Samerotte K.A."/>
            <person name="Gerlach D."/>
            <person name="Hatcher P."/>
            <person name="Jogdeo S."/>
            <person name="Krijgsveld J."/>
            <person name="Kriventseva E.V."/>
            <person name="Kultz D."/>
            <person name="Laforsch C."/>
            <person name="Lindquist E."/>
            <person name="Lopez J."/>
            <person name="Manak J.R."/>
            <person name="Muller J."/>
            <person name="Pangilinan J."/>
            <person name="Patwardhan R.P."/>
            <person name="Pitluck S."/>
            <person name="Pritham E.J."/>
            <person name="Rechtsteiner A."/>
            <person name="Rho M."/>
            <person name="Rogozin I.B."/>
            <person name="Sakarya O."/>
            <person name="Salamov A."/>
            <person name="Schaack S."/>
            <person name="Shapiro H."/>
            <person name="Shiga Y."/>
            <person name="Skalitzky C."/>
            <person name="Smith Z."/>
            <person name="Souvorov A."/>
            <person name="Sung W."/>
            <person name="Tang Z."/>
            <person name="Tsuchiya D."/>
            <person name="Tu H."/>
            <person name="Vos H."/>
            <person name="Wang M."/>
            <person name="Wolf Y.I."/>
            <person name="Yamagata H."/>
            <person name="Yamada T."/>
            <person name="Ye Y."/>
            <person name="Shaw J.R."/>
            <person name="Andrews J."/>
            <person name="Crease T.J."/>
            <person name="Tang H."/>
            <person name="Lucas S.M."/>
            <person name="Robertson H.M."/>
            <person name="Bork P."/>
            <person name="Koonin E.V."/>
            <person name="Zdobnov E.M."/>
            <person name="Grigoriev I.V."/>
            <person name="Lynch M."/>
            <person name="Boore J.L."/>
        </authorList>
    </citation>
    <scope>NUCLEOTIDE SEQUENCE [LARGE SCALE GENOMIC DNA]</scope>
</reference>
<keyword evidence="17" id="KW-1185">Reference proteome</keyword>
<dbReference type="Pfam" id="PF00520">
    <property type="entry name" value="Ion_trans"/>
    <property type="match status" value="1"/>
</dbReference>
<dbReference type="Proteomes" id="UP000000305">
    <property type="component" value="Unassembled WGS sequence"/>
</dbReference>
<evidence type="ECO:0000313" key="17">
    <source>
        <dbReference type="Proteomes" id="UP000000305"/>
    </source>
</evidence>
<sequence length="718" mass="81522">MGNASSNVTSGIKKQAEGAASSTCYKLVDLKGGGLLIELMKKASKTKDFTEVDKTIVEMVEPCLYNKGLGKMVHIAHLVLLRNRGRAKTKLLPCLKEVEDPYKFDIEKYRGGVGETVMHLCMLSATSIHADLAKRLLKFYPKLIVDIYLDEEYYGENVLHIAIVNEDPAMVKYLLDNGVNYQDRCCGNFMSPEDQKASRYDSLTSEVVLNDAVTNYDGYVYWGEYPLAFAACLGQEECYRLVLAKGADPNGQDTNGNTVLHMLVIYDKTAMFDMAHELGSLLNIRNRLGLTPLTLAAKLARRDMFFHILKIQKEVYWQLGNVTCSAYALPQLDTIDGATGGIDKDSVLNLVVFGDSEAHLELMDDVVIDLLHAKWNTFIKFRFYRCFLLFALYFVISLICFTVRPSPPVRLREEMTTTQSYTTTDMTWPSSPFSMGGEIGVLIGVALYLGAAAREARFLGRKMFFENLATAPSRVLFLISCMFVIAMVFLRWFCLRAEEDIVAVLVMLSTAPYFLFFCRGFKKVGPFVVMIYRMIMGDLLRFVTIYVVFVMGFSQAYYIVFLTHPNNREHAENPMPTPVDSVMMMFLMSLYNFGSTYEAFARTEHETVAKILFVVYMAIVGILLINMLIAMMGNTYTKIAETRNEWQRQWARIVLVVERGVDPKSRLENMVLYSQPMVDGRRAFMLRQQQSVNTSRPEVTRISVTEITPIYILYLFPP</sequence>
<keyword evidence="10" id="KW-0406">Ion transport</keyword>
<keyword evidence="8" id="KW-0106">Calcium</keyword>
<evidence type="ECO:0000313" key="16">
    <source>
        <dbReference type="EMBL" id="EFX86702.1"/>
    </source>
</evidence>
<feature type="repeat" description="ANK" evidence="13">
    <location>
        <begin position="154"/>
        <end position="180"/>
    </location>
</feature>
<dbReference type="PROSITE" id="PS50297">
    <property type="entry name" value="ANK_REP_REGION"/>
    <property type="match status" value="1"/>
</dbReference>
<keyword evidence="13" id="KW-0040">ANK repeat</keyword>
<evidence type="ECO:0000256" key="14">
    <source>
        <dbReference type="SAM" id="Phobius"/>
    </source>
</evidence>
<dbReference type="SUPFAM" id="SSF48403">
    <property type="entry name" value="Ankyrin repeat"/>
    <property type="match status" value="1"/>
</dbReference>
<dbReference type="OrthoDB" id="533508at2759"/>
<keyword evidence="5" id="KW-0107">Calcium channel</keyword>
<dbReference type="KEGG" id="dpx:DAPPUDRAFT_44539"/>
<keyword evidence="9 14" id="KW-1133">Transmembrane helix</keyword>
<feature type="transmembrane region" description="Helical" evidence="14">
    <location>
        <begin position="581"/>
        <end position="600"/>
    </location>
</feature>
<evidence type="ECO:0000256" key="2">
    <source>
        <dbReference type="ARBA" id="ARBA00022448"/>
    </source>
</evidence>
<organism evidence="16 17">
    <name type="scientific">Daphnia pulex</name>
    <name type="common">Water flea</name>
    <dbReference type="NCBI Taxonomy" id="6669"/>
    <lineage>
        <taxon>Eukaryota</taxon>
        <taxon>Metazoa</taxon>
        <taxon>Ecdysozoa</taxon>
        <taxon>Arthropoda</taxon>
        <taxon>Crustacea</taxon>
        <taxon>Branchiopoda</taxon>
        <taxon>Diplostraca</taxon>
        <taxon>Cladocera</taxon>
        <taxon>Anomopoda</taxon>
        <taxon>Daphniidae</taxon>
        <taxon>Daphnia</taxon>
    </lineage>
</organism>
<dbReference type="FunCoup" id="E9G142">
    <property type="interactions" value="6"/>
</dbReference>
<evidence type="ECO:0000256" key="13">
    <source>
        <dbReference type="PROSITE-ProRule" id="PRU00023"/>
    </source>
</evidence>
<dbReference type="PROSITE" id="PS50088">
    <property type="entry name" value="ANK_REPEAT"/>
    <property type="match status" value="2"/>
</dbReference>
<dbReference type="eggNOG" id="KOG3676">
    <property type="taxonomic scope" value="Eukaryota"/>
</dbReference>
<feature type="transmembrane region" description="Helical" evidence="14">
    <location>
        <begin position="539"/>
        <end position="561"/>
    </location>
</feature>
<dbReference type="Gene3D" id="1.25.40.20">
    <property type="entry name" value="Ankyrin repeat-containing domain"/>
    <property type="match status" value="1"/>
</dbReference>
<dbReference type="InterPro" id="IPR002110">
    <property type="entry name" value="Ankyrin_rpt"/>
</dbReference>
<evidence type="ECO:0000256" key="8">
    <source>
        <dbReference type="ARBA" id="ARBA00022837"/>
    </source>
</evidence>